<evidence type="ECO:0000313" key="2">
    <source>
        <dbReference type="RefSeq" id="XP_030381223.1"/>
    </source>
</evidence>
<accession>A0A6J2U188</accession>
<name>A0A6J2U188_DROLE</name>
<gene>
    <name evidence="2" type="primary">LOC115629053</name>
</gene>
<organism evidence="1 2">
    <name type="scientific">Drosophila lebanonensis</name>
    <name type="common">Fruit fly</name>
    <name type="synonym">Scaptodrosophila lebanonensis</name>
    <dbReference type="NCBI Taxonomy" id="7225"/>
    <lineage>
        <taxon>Eukaryota</taxon>
        <taxon>Metazoa</taxon>
        <taxon>Ecdysozoa</taxon>
        <taxon>Arthropoda</taxon>
        <taxon>Hexapoda</taxon>
        <taxon>Insecta</taxon>
        <taxon>Pterygota</taxon>
        <taxon>Neoptera</taxon>
        <taxon>Endopterygota</taxon>
        <taxon>Diptera</taxon>
        <taxon>Brachycera</taxon>
        <taxon>Muscomorpha</taxon>
        <taxon>Ephydroidea</taxon>
        <taxon>Drosophilidae</taxon>
        <taxon>Scaptodrosophila</taxon>
    </lineage>
</organism>
<evidence type="ECO:0000313" key="1">
    <source>
        <dbReference type="Proteomes" id="UP000504634"/>
    </source>
</evidence>
<dbReference type="Proteomes" id="UP000504634">
    <property type="component" value="Unplaced"/>
</dbReference>
<dbReference type="OrthoDB" id="686784at2759"/>
<sequence length="286" mass="33053">MLTSTYQHDYVAPNARRYEFMIGSKGKGPRDAIGIVECQCVDETKIRTPEIKDCDKGVEWTGIAPMGRLVDPRLIPAEIPPDQAAKMAITPDSDCFALQPNRFLKILRTVYPDLYERLKIMPKEELGRRLETNRMYTTYQIDFCNLNEYPEGIYESLKTEDETSKINSSKLLTNKPPCAEFRSNVMQELERDTSAGFQVSIDDCEKKYKPFKTTFADSTQFVNSGDNSHWNVSSNTYRKSPQFTEYMDSISRNGCVIMRNRLHDHSRCLPNYCRHEIKFTCNDMKP</sequence>
<dbReference type="RefSeq" id="XP_030381223.1">
    <property type="nucleotide sequence ID" value="XM_030525363.1"/>
</dbReference>
<protein>
    <submittedName>
        <fullName evidence="2">Uncharacterized protein LOC115629053</fullName>
    </submittedName>
</protein>
<proteinExistence type="predicted"/>
<reference evidence="2" key="1">
    <citation type="submission" date="2025-08" db="UniProtKB">
        <authorList>
            <consortium name="RefSeq"/>
        </authorList>
    </citation>
    <scope>IDENTIFICATION</scope>
    <source>
        <strain evidence="2">11010-0011.00</strain>
        <tissue evidence="2">Whole body</tissue>
    </source>
</reference>
<dbReference type="GeneID" id="115629053"/>
<keyword evidence="1" id="KW-1185">Reference proteome</keyword>
<dbReference type="AlphaFoldDB" id="A0A6J2U188"/>